<evidence type="ECO:0000259" key="1">
    <source>
        <dbReference type="Pfam" id="PF10440"/>
    </source>
</evidence>
<dbReference type="EnsemblPlants" id="MELO3C029900.2.1">
    <property type="protein sequence ID" value="MELO3C029900.2.1"/>
    <property type="gene ID" value="MELO3C029900.2"/>
</dbReference>
<feature type="domain" description="WIYLD" evidence="1">
    <location>
        <begin position="1"/>
        <end position="49"/>
    </location>
</feature>
<dbReference type="PANTHER" id="PTHR34271">
    <property type="entry name" value="NUCLEOLAR HISTONE METHYLTRANSFERASE-RELATED PROTEIN"/>
    <property type="match status" value="1"/>
</dbReference>
<protein>
    <recommendedName>
        <fullName evidence="1">WIYLD domain-containing protein</fullName>
    </recommendedName>
</protein>
<dbReference type="Pfam" id="PF10440">
    <property type="entry name" value="WIYLD"/>
    <property type="match status" value="1"/>
</dbReference>
<proteinExistence type="predicted"/>
<organism evidence="2">
    <name type="scientific">Cucumis melo</name>
    <name type="common">Muskmelon</name>
    <dbReference type="NCBI Taxonomy" id="3656"/>
    <lineage>
        <taxon>Eukaryota</taxon>
        <taxon>Viridiplantae</taxon>
        <taxon>Streptophyta</taxon>
        <taxon>Embryophyta</taxon>
        <taxon>Tracheophyta</taxon>
        <taxon>Spermatophyta</taxon>
        <taxon>Magnoliopsida</taxon>
        <taxon>eudicotyledons</taxon>
        <taxon>Gunneridae</taxon>
        <taxon>Pentapetalae</taxon>
        <taxon>rosids</taxon>
        <taxon>fabids</taxon>
        <taxon>Cucurbitales</taxon>
        <taxon>Cucurbitaceae</taxon>
        <taxon>Benincaseae</taxon>
        <taxon>Cucumis</taxon>
    </lineage>
</organism>
<dbReference type="PANTHER" id="PTHR34271:SF1">
    <property type="entry name" value="NUCLEOLAR HISTONE METHYLTRANSFERASE-RELATED PROTEIN"/>
    <property type="match status" value="1"/>
</dbReference>
<name>A0A9I9E7M2_CUCME</name>
<evidence type="ECO:0000313" key="2">
    <source>
        <dbReference type="EnsemblPlants" id="MELO3C029900.2.1"/>
    </source>
</evidence>
<reference evidence="2" key="1">
    <citation type="submission" date="2023-03" db="UniProtKB">
        <authorList>
            <consortium name="EnsemblPlants"/>
        </authorList>
    </citation>
    <scope>IDENTIFICATION</scope>
</reference>
<dbReference type="Gramene" id="MELO3C029900.2.1">
    <property type="protein sequence ID" value="MELO3C029900.2.1"/>
    <property type="gene ID" value="MELO3C029900.2"/>
</dbReference>
<dbReference type="InterPro" id="IPR043017">
    <property type="entry name" value="WIYLD_dom_sf"/>
</dbReference>
<sequence>MKQFGFPPKLVRDTVKELLDVYGGDDGWVFIEEGSYTLLIDTLLEKQNEGAIEVWARDFLTPQSAQTPLLLLVVVKLLAVSTTFAHAYIFPRLNVHLLKVHDNERVDHQCTSVAGCSLSAIDVTPSNEAIITTATLPANELDTLFPGDESYWNNKASVDDDHFRSTFNQSLPAYTPKIRRRKAYHGWIGKDNKEEDLVYLTPDHLPEELAKLLIPGALKKRKKRWDVESAES</sequence>
<dbReference type="Gene3D" id="1.10.8.850">
    <property type="entry name" value="Histone-lysine N methyltransferase , C-terminal domain-like"/>
    <property type="match status" value="1"/>
</dbReference>
<dbReference type="AlphaFoldDB" id="A0A9I9E7M2"/>
<accession>A0A9I9E7M2</accession>
<dbReference type="InterPro" id="IPR018848">
    <property type="entry name" value="WIYLD_domain"/>
</dbReference>